<organism evidence="1 2">
    <name type="scientific">Vibrio caribbeanicus ATCC BAA-2122</name>
    <dbReference type="NCBI Taxonomy" id="796620"/>
    <lineage>
        <taxon>Bacteria</taxon>
        <taxon>Pseudomonadati</taxon>
        <taxon>Pseudomonadota</taxon>
        <taxon>Gammaproteobacteria</taxon>
        <taxon>Vibrionales</taxon>
        <taxon>Vibrionaceae</taxon>
        <taxon>Vibrio</taxon>
    </lineage>
</organism>
<gene>
    <name evidence="1" type="ORF">VIBC2010_01263</name>
</gene>
<dbReference type="Proteomes" id="UP000002943">
    <property type="component" value="Unassembled WGS sequence"/>
</dbReference>
<dbReference type="GO" id="GO:0030254">
    <property type="term" value="P:protein secretion by the type III secretion system"/>
    <property type="evidence" value="ECO:0007669"/>
    <property type="project" value="InterPro"/>
</dbReference>
<protein>
    <recommendedName>
        <fullName evidence="3">EscI/YscI/HrpB family type III secretion system inner rod protein</fullName>
    </recommendedName>
</protein>
<dbReference type="AlphaFoldDB" id="E3BLT4"/>
<evidence type="ECO:0008006" key="3">
    <source>
        <dbReference type="Google" id="ProtNLM"/>
    </source>
</evidence>
<keyword evidence="2" id="KW-1185">Reference proteome</keyword>
<dbReference type="STRING" id="796620.VIBC2010_01263"/>
<evidence type="ECO:0000313" key="2">
    <source>
        <dbReference type="Proteomes" id="UP000002943"/>
    </source>
</evidence>
<proteinExistence type="predicted"/>
<accession>E3BLT4</accession>
<dbReference type="eggNOG" id="ENOG50336BE">
    <property type="taxonomic scope" value="Bacteria"/>
</dbReference>
<reference evidence="1 2" key="1">
    <citation type="journal article" date="2012" name="Int. J. Syst. Evol. Microbiol.">
        <title>Vibrio caribbeanicus sp. nov., isolated from the marine sponge Scleritoderma cyanea.</title>
        <authorList>
            <person name="Hoffmann M."/>
            <person name="Monday S.R."/>
            <person name="Allard M.W."/>
            <person name="Strain E.A."/>
            <person name="Whittaker P."/>
            <person name="Naum M."/>
            <person name="McCarthy P.J."/>
            <person name="Lopez J.V."/>
            <person name="Fischer M."/>
            <person name="Brown E.W."/>
        </authorList>
    </citation>
    <scope>NUCLEOTIDE SEQUENCE [LARGE SCALE GENOMIC DNA]</scope>
    <source>
        <strain evidence="1 2">ATCC BAA-2122</strain>
    </source>
</reference>
<name>E3BLT4_9VIBR</name>
<evidence type="ECO:0000313" key="1">
    <source>
        <dbReference type="EMBL" id="EFP95862.1"/>
    </source>
</evidence>
<comment type="caution">
    <text evidence="1">The sequence shown here is derived from an EMBL/GenBank/DDBJ whole genome shotgun (WGS) entry which is preliminary data.</text>
</comment>
<dbReference type="EMBL" id="AEIU01000083">
    <property type="protein sequence ID" value="EFP95862.1"/>
    <property type="molecule type" value="Genomic_DNA"/>
</dbReference>
<dbReference type="Pfam" id="PF17001">
    <property type="entry name" value="T3SS_basalb_I"/>
    <property type="match status" value="1"/>
</dbReference>
<sequence>MDLMSNQFSETIQTTLEQVQEVQDKEDVGQLSERFEQAMMTPQAGEGIGGGLIESISEMKNSIDSAKVDLRKTLEAAGDNPAMLMQTQFELMRVTFQQELIAKTVGKTTQNAETILKAQ</sequence>
<dbReference type="NCBIfam" id="TIGR02497">
    <property type="entry name" value="yscI_hrpB_dom"/>
    <property type="match status" value="1"/>
</dbReference>
<dbReference type="InterPro" id="IPR012670">
    <property type="entry name" value="T3SS_YscI/HrpB"/>
</dbReference>